<keyword evidence="1" id="KW-0472">Membrane</keyword>
<dbReference type="HOGENOM" id="CLU_421915_0_0_0"/>
<evidence type="ECO:0000313" key="4">
    <source>
        <dbReference type="Proteomes" id="UP000030700"/>
    </source>
</evidence>
<feature type="signal peptide" evidence="2">
    <location>
        <begin position="1"/>
        <end position="24"/>
    </location>
</feature>
<keyword evidence="2" id="KW-0732">Signal</keyword>
<sequence>MTHRPTSLLALLFLLLFAPFSAFAATVSLDIELGFYGHFQLHSWTPLTVLLENRGRAINGTLEVIVTSGSELLGDIQTMMYAMDVELPYNARKAAAFTMRFDSFTHPLRIRLRQGEETLVEQTFNLRDGYTTKPFVVVADEKVSPDALATFPDAVFSSNVRPRFLPDTWYGYDSVMLLIMNADMLSALNDHQFKALTAWLTQGGTLLITSGMNYGVLSESRFKELLPLQVLGSTPFQKIQAFQDFCGAALRGESPFLVTNVRISQAETVIAEQQTPILLKKSVGNGQIIFLTLDAQSPPFSRWPGRAAFWQKMIETYALPEKAAIPRIDREHLLAALFVHIPARLPTVSRMLALFICYLLVMKWLFWLFSKQAGRRIWFALAILLIISISAYASYSFAVKMLADNRQTWNGLLHLHLPQQRQVASGEYVLGLYAMQAAPYTLDFAGQSYPLTALFPKNAPRQATFPFRLYETPSGQQVSGELEKWSQVFFSLNAPVELPISAHLSENGDALTFQGSQLTRHAISSAYLTFGGNVYAVGDLSGEQVERLCQKITFDATTDFMPENATSAVAKTSIFSRLISGDNDSGVLQRDMQRELAAKLMSRLRDAYRERADVACLMGWMSEAFVEPKLQGERASAPSLTLLTWEIPIE</sequence>
<gene>
    <name evidence="3" type="ORF">U14_02266</name>
</gene>
<dbReference type="AlphaFoldDB" id="A0A0S6VU71"/>
<protein>
    <recommendedName>
        <fullName evidence="5">DUF4350 domain-containing protein</fullName>
    </recommendedName>
</protein>
<evidence type="ECO:0000256" key="2">
    <source>
        <dbReference type="SAM" id="SignalP"/>
    </source>
</evidence>
<keyword evidence="4" id="KW-1185">Reference proteome</keyword>
<feature type="transmembrane region" description="Helical" evidence="1">
    <location>
        <begin position="351"/>
        <end position="370"/>
    </location>
</feature>
<evidence type="ECO:0000256" key="1">
    <source>
        <dbReference type="SAM" id="Phobius"/>
    </source>
</evidence>
<reference evidence="3" key="1">
    <citation type="journal article" date="2015" name="PeerJ">
        <title>First genomic representation of candidate bacterial phylum KSB3 points to enhanced environmental sensing as a trigger of wastewater bulking.</title>
        <authorList>
            <person name="Sekiguchi Y."/>
            <person name="Ohashi A."/>
            <person name="Parks D.H."/>
            <person name="Yamauchi T."/>
            <person name="Tyson G.W."/>
            <person name="Hugenholtz P."/>
        </authorList>
    </citation>
    <scope>NUCLEOTIDE SEQUENCE [LARGE SCALE GENOMIC DNA]</scope>
</reference>
<dbReference type="SUPFAM" id="SSF52317">
    <property type="entry name" value="Class I glutamine amidotransferase-like"/>
    <property type="match status" value="1"/>
</dbReference>
<name>A0A0S6VU71_9BACT</name>
<accession>A0A0S6VU71</accession>
<evidence type="ECO:0000313" key="3">
    <source>
        <dbReference type="EMBL" id="GAK51024.1"/>
    </source>
</evidence>
<proteinExistence type="predicted"/>
<dbReference type="EMBL" id="DF820456">
    <property type="protein sequence ID" value="GAK51024.1"/>
    <property type="molecule type" value="Genomic_DNA"/>
</dbReference>
<evidence type="ECO:0008006" key="5">
    <source>
        <dbReference type="Google" id="ProtNLM"/>
    </source>
</evidence>
<feature type="transmembrane region" description="Helical" evidence="1">
    <location>
        <begin position="377"/>
        <end position="398"/>
    </location>
</feature>
<dbReference type="Proteomes" id="UP000030700">
    <property type="component" value="Unassembled WGS sequence"/>
</dbReference>
<dbReference type="InterPro" id="IPR029062">
    <property type="entry name" value="Class_I_gatase-like"/>
</dbReference>
<dbReference type="Gene3D" id="3.40.50.880">
    <property type="match status" value="1"/>
</dbReference>
<keyword evidence="1" id="KW-0812">Transmembrane</keyword>
<feature type="chain" id="PRO_5006631458" description="DUF4350 domain-containing protein" evidence="2">
    <location>
        <begin position="25"/>
        <end position="650"/>
    </location>
</feature>
<dbReference type="STRING" id="1499966.U14_02266"/>
<keyword evidence="1" id="KW-1133">Transmembrane helix</keyword>
<organism evidence="3">
    <name type="scientific">Candidatus Moduliflexus flocculans</name>
    <dbReference type="NCBI Taxonomy" id="1499966"/>
    <lineage>
        <taxon>Bacteria</taxon>
        <taxon>Candidatus Moduliflexota</taxon>
        <taxon>Candidatus Moduliflexia</taxon>
        <taxon>Candidatus Moduliflexales</taxon>
        <taxon>Candidatus Moduliflexaceae</taxon>
    </lineage>
</organism>